<accession>A0ABT8T4D9</accession>
<gene>
    <name evidence="3" type="ORF">Q2T52_24625</name>
</gene>
<evidence type="ECO:0000259" key="2">
    <source>
        <dbReference type="Pfam" id="PF07859"/>
    </source>
</evidence>
<evidence type="ECO:0000313" key="4">
    <source>
        <dbReference type="Proteomes" id="UP001169006"/>
    </source>
</evidence>
<reference evidence="3" key="1">
    <citation type="journal article" date="2015" name="Int. J. Syst. Evol. Microbiol.">
        <title>Rhizobium oryzicola sp. nov., potential plant-growth-promoting endophytic bacteria isolated from rice roots.</title>
        <authorList>
            <person name="Zhang X.X."/>
            <person name="Gao J.S."/>
            <person name="Cao Y.H."/>
            <person name="Sheirdil R.A."/>
            <person name="Wang X.C."/>
            <person name="Zhang L."/>
        </authorList>
    </citation>
    <scope>NUCLEOTIDE SEQUENCE</scope>
    <source>
        <strain evidence="3">05753</strain>
    </source>
</reference>
<sequence length="264" mass="28758">MVKQWENLDRTHPSFPLPFRLYEGSAVTKSQPLVLYLRGTAFMEEERPEVESAAARAIADAGAKVVEADYCSVSGNVFPRALECVFGAFMALIAKRKRFGLARSQLLVAGDESGGNLAASVALKARDHAAGELAGQILLSPMIDPRMATLSFRQADQIKMRVRWSDGWSHYLRSACGFEHPYAAPCLCSRLSGVAPALVVTSENDPLRDEALGYGDRLASAGVEVIRQVLPPESGWTGIYKGESGAWTSQLCPEFSKFMRGLKT</sequence>
<dbReference type="PANTHER" id="PTHR48081:SF8">
    <property type="entry name" value="ALPHA_BETA HYDROLASE FOLD-3 DOMAIN-CONTAINING PROTEIN-RELATED"/>
    <property type="match status" value="1"/>
</dbReference>
<keyword evidence="4" id="KW-1185">Reference proteome</keyword>
<comment type="caution">
    <text evidence="3">The sequence shown here is derived from an EMBL/GenBank/DDBJ whole genome shotgun (WGS) entry which is preliminary data.</text>
</comment>
<dbReference type="SUPFAM" id="SSF53474">
    <property type="entry name" value="alpha/beta-Hydrolases"/>
    <property type="match status" value="1"/>
</dbReference>
<dbReference type="InterPro" id="IPR013094">
    <property type="entry name" value="AB_hydrolase_3"/>
</dbReference>
<dbReference type="InterPro" id="IPR029058">
    <property type="entry name" value="AB_hydrolase_fold"/>
</dbReference>
<dbReference type="EMBL" id="JAUKWQ010000014">
    <property type="protein sequence ID" value="MDO1585289.1"/>
    <property type="molecule type" value="Genomic_DNA"/>
</dbReference>
<proteinExistence type="predicted"/>
<name>A0ABT8T4D9_9HYPH</name>
<dbReference type="Pfam" id="PF07859">
    <property type="entry name" value="Abhydrolase_3"/>
    <property type="match status" value="1"/>
</dbReference>
<dbReference type="Proteomes" id="UP001169006">
    <property type="component" value="Unassembled WGS sequence"/>
</dbReference>
<reference evidence="3" key="2">
    <citation type="submission" date="2023-07" db="EMBL/GenBank/DDBJ databases">
        <authorList>
            <person name="Sun H."/>
        </authorList>
    </citation>
    <scope>NUCLEOTIDE SEQUENCE</scope>
    <source>
        <strain evidence="3">05753</strain>
    </source>
</reference>
<organism evidence="3 4">
    <name type="scientific">Rhizobium oryzicola</name>
    <dbReference type="NCBI Taxonomy" id="1232668"/>
    <lineage>
        <taxon>Bacteria</taxon>
        <taxon>Pseudomonadati</taxon>
        <taxon>Pseudomonadota</taxon>
        <taxon>Alphaproteobacteria</taxon>
        <taxon>Hyphomicrobiales</taxon>
        <taxon>Rhizobiaceae</taxon>
        <taxon>Rhizobium/Agrobacterium group</taxon>
        <taxon>Rhizobium</taxon>
    </lineage>
</organism>
<evidence type="ECO:0000313" key="3">
    <source>
        <dbReference type="EMBL" id="MDO1585289.1"/>
    </source>
</evidence>
<dbReference type="InterPro" id="IPR050300">
    <property type="entry name" value="GDXG_lipolytic_enzyme"/>
</dbReference>
<dbReference type="PANTHER" id="PTHR48081">
    <property type="entry name" value="AB HYDROLASE SUPERFAMILY PROTEIN C4A8.06C"/>
    <property type="match status" value="1"/>
</dbReference>
<keyword evidence="1 3" id="KW-0378">Hydrolase</keyword>
<dbReference type="Gene3D" id="3.40.50.1820">
    <property type="entry name" value="alpha/beta hydrolase"/>
    <property type="match status" value="1"/>
</dbReference>
<dbReference type="RefSeq" id="WP_302079577.1">
    <property type="nucleotide sequence ID" value="NZ_JAUKWQ010000014.1"/>
</dbReference>
<protein>
    <submittedName>
        <fullName evidence="3">Alpha/beta hydrolase</fullName>
    </submittedName>
</protein>
<dbReference type="GO" id="GO:0016787">
    <property type="term" value="F:hydrolase activity"/>
    <property type="evidence" value="ECO:0007669"/>
    <property type="project" value="UniProtKB-KW"/>
</dbReference>
<evidence type="ECO:0000256" key="1">
    <source>
        <dbReference type="ARBA" id="ARBA00022801"/>
    </source>
</evidence>
<feature type="domain" description="Alpha/beta hydrolase fold-3" evidence="2">
    <location>
        <begin position="34"/>
        <end position="226"/>
    </location>
</feature>